<evidence type="ECO:0000313" key="2">
    <source>
        <dbReference type="Proteomes" id="UP000293854"/>
    </source>
</evidence>
<accession>A0A4Q7CPB1</accession>
<dbReference type="AlphaFoldDB" id="A0A4Q7CPB1"/>
<gene>
    <name evidence="1" type="ORF">EIG99_04660</name>
</gene>
<comment type="caution">
    <text evidence="1">The sequence shown here is derived from an EMBL/GenBank/DDBJ whole genome shotgun (WGS) entry which is preliminary data.</text>
</comment>
<dbReference type="Proteomes" id="UP000293854">
    <property type="component" value="Unassembled WGS sequence"/>
</dbReference>
<dbReference type="EMBL" id="RQTE01000075">
    <property type="protein sequence ID" value="RZI03073.1"/>
    <property type="molecule type" value="Genomic_DNA"/>
</dbReference>
<sequence>AYAMGLSERTISLKLNNKVGWRDREMERACELLDIDVSEIL</sequence>
<dbReference type="RefSeq" id="WP_130135416.1">
    <property type="nucleotide sequence ID" value="NZ_RQTE01000075.1"/>
</dbReference>
<feature type="non-terminal residue" evidence="1">
    <location>
        <position position="1"/>
    </location>
</feature>
<proteinExistence type="predicted"/>
<protein>
    <submittedName>
        <fullName evidence="1">DUF739 family protein</fullName>
    </submittedName>
</protein>
<evidence type="ECO:0000313" key="1">
    <source>
        <dbReference type="EMBL" id="RZI03073.1"/>
    </source>
</evidence>
<organism evidence="1 2">
    <name type="scientific">Staphylococcus condimenti</name>
    <dbReference type="NCBI Taxonomy" id="70255"/>
    <lineage>
        <taxon>Bacteria</taxon>
        <taxon>Bacillati</taxon>
        <taxon>Bacillota</taxon>
        <taxon>Bacilli</taxon>
        <taxon>Bacillales</taxon>
        <taxon>Staphylococcaceae</taxon>
        <taxon>Staphylococcus</taxon>
    </lineage>
</organism>
<dbReference type="Pfam" id="PF05339">
    <property type="entry name" value="DUF739"/>
    <property type="match status" value="1"/>
</dbReference>
<name>A0A4Q7CPB1_9STAP</name>
<reference evidence="1 2" key="1">
    <citation type="submission" date="2018-11" db="EMBL/GenBank/DDBJ databases">
        <title>Genomic profiling of Staphylococcus species from a Poultry farm system in KwaZulu-Natal, South Africa.</title>
        <authorList>
            <person name="Amoako D.G."/>
            <person name="Somboro A.M."/>
            <person name="Abia A.L.K."/>
            <person name="Bester L.A."/>
            <person name="Essack S.Y."/>
        </authorList>
    </citation>
    <scope>NUCLEOTIDE SEQUENCE [LARGE SCALE GENOMIC DNA]</scope>
    <source>
        <strain evidence="1 2">SA11</strain>
    </source>
</reference>
<dbReference type="InterPro" id="IPR008003">
    <property type="entry name" value="DUF739"/>
</dbReference>